<dbReference type="GO" id="GO:0004190">
    <property type="term" value="F:aspartic-type endopeptidase activity"/>
    <property type="evidence" value="ECO:0007669"/>
    <property type="project" value="UniProtKB-KW"/>
</dbReference>
<evidence type="ECO:0000256" key="4">
    <source>
        <dbReference type="PIRSR" id="PIRSR601461-1"/>
    </source>
</evidence>
<evidence type="ECO:0000259" key="7">
    <source>
        <dbReference type="PROSITE" id="PS51767"/>
    </source>
</evidence>
<name>A0ABC8YUL0_9POAL</name>
<feature type="active site" evidence="4">
    <location>
        <position position="331"/>
    </location>
</feature>
<dbReference type="PROSITE" id="PS00141">
    <property type="entry name" value="ASP_PROTEASE"/>
    <property type="match status" value="1"/>
</dbReference>
<sequence length="448" mass="49550">MAVSWEMKNAKVLLLVVMAIVVDATSSAGFDRMDMDCSNIWNDEKEESNSSSGIRLTLLHHQHPCSPFGNPGVQSHGNELSASLFFRRRHSPPTNISVPVSSSGKLYGFVAQIGLGTPPRKFNVLIDTGSSFSWVQCEPCSQGCYDQDGPLFDGSMSSTARTLSCSSAYCLLAREATMSNTNCTDWNTCRYRIQYYDLSVSKGSLSTDTLITAGGESFPGFIFGCSQGHEGIFGRYAGIIGLGDHNLSFVSQVAKQSAHHYRAFSYYLPSPNSVGYIQVGSYDRGSLTFTPMFIVDQLYYIELKGISVAGIPLNLTEEAQVRTVPIMCNVDLGSPLSVVPRHVFDKLSDAVAEEIEGYERVKGMPWCFDPLNWWSQRVVPTVEMFFRDGVRLKLDESKLMSEPQGGVRICLQFERGSDGFYMLGSQQVMMLYVVQDLEKSSMGFPEID</sequence>
<dbReference type="InterPro" id="IPR001461">
    <property type="entry name" value="Aspartic_peptidase_A1"/>
</dbReference>
<dbReference type="Proteomes" id="UP001497457">
    <property type="component" value="Chromosome 17b"/>
</dbReference>
<evidence type="ECO:0000256" key="2">
    <source>
        <dbReference type="ARBA" id="ARBA00022670"/>
    </source>
</evidence>
<dbReference type="EMBL" id="OZ075127">
    <property type="protein sequence ID" value="CAL4949358.1"/>
    <property type="molecule type" value="Genomic_DNA"/>
</dbReference>
<evidence type="ECO:0000256" key="3">
    <source>
        <dbReference type="ARBA" id="ARBA00022801"/>
    </source>
</evidence>
<keyword evidence="6" id="KW-0732">Signal</keyword>
<organism evidence="8 9">
    <name type="scientific">Urochloa decumbens</name>
    <dbReference type="NCBI Taxonomy" id="240449"/>
    <lineage>
        <taxon>Eukaryota</taxon>
        <taxon>Viridiplantae</taxon>
        <taxon>Streptophyta</taxon>
        <taxon>Embryophyta</taxon>
        <taxon>Tracheophyta</taxon>
        <taxon>Spermatophyta</taxon>
        <taxon>Magnoliopsida</taxon>
        <taxon>Liliopsida</taxon>
        <taxon>Poales</taxon>
        <taxon>Poaceae</taxon>
        <taxon>PACMAD clade</taxon>
        <taxon>Panicoideae</taxon>
        <taxon>Panicodae</taxon>
        <taxon>Paniceae</taxon>
        <taxon>Melinidinae</taxon>
        <taxon>Urochloa</taxon>
    </lineage>
</organism>
<accession>A0ABC8YUL0</accession>
<dbReference type="GO" id="GO:0006508">
    <property type="term" value="P:proteolysis"/>
    <property type="evidence" value="ECO:0007669"/>
    <property type="project" value="UniProtKB-KW"/>
</dbReference>
<evidence type="ECO:0000256" key="6">
    <source>
        <dbReference type="SAM" id="SignalP"/>
    </source>
</evidence>
<dbReference type="AlphaFoldDB" id="A0ABC8YUL0"/>
<dbReference type="Gene3D" id="2.40.70.10">
    <property type="entry name" value="Acid Proteases"/>
    <property type="match status" value="2"/>
</dbReference>
<keyword evidence="9" id="KW-1185">Reference proteome</keyword>
<feature type="signal peptide" evidence="6">
    <location>
        <begin position="1"/>
        <end position="24"/>
    </location>
</feature>
<dbReference type="SUPFAM" id="SSF50630">
    <property type="entry name" value="Acid proteases"/>
    <property type="match status" value="1"/>
</dbReference>
<dbReference type="InterPro" id="IPR021109">
    <property type="entry name" value="Peptidase_aspartic_dom_sf"/>
</dbReference>
<dbReference type="Pfam" id="PF14543">
    <property type="entry name" value="TAXi_N"/>
    <property type="match status" value="1"/>
</dbReference>
<reference evidence="9" key="1">
    <citation type="submission" date="2024-06" db="EMBL/GenBank/DDBJ databases">
        <authorList>
            <person name="Ryan C."/>
        </authorList>
    </citation>
    <scope>NUCLEOTIDE SEQUENCE [LARGE SCALE GENOMIC DNA]</scope>
</reference>
<feature type="active site" evidence="4">
    <location>
        <position position="127"/>
    </location>
</feature>
<dbReference type="InterPro" id="IPR032861">
    <property type="entry name" value="TAXi_N"/>
</dbReference>
<dbReference type="PROSITE" id="PS51767">
    <property type="entry name" value="PEPTIDASE_A1"/>
    <property type="match status" value="1"/>
</dbReference>
<dbReference type="PRINTS" id="PR00792">
    <property type="entry name" value="PEPSIN"/>
</dbReference>
<dbReference type="InterPro" id="IPR033121">
    <property type="entry name" value="PEPTIDASE_A1"/>
</dbReference>
<dbReference type="Pfam" id="PF14541">
    <property type="entry name" value="TAXi_C"/>
    <property type="match status" value="1"/>
</dbReference>
<protein>
    <recommendedName>
        <fullName evidence="7">Peptidase A1 domain-containing protein</fullName>
    </recommendedName>
</protein>
<reference evidence="8 9" key="2">
    <citation type="submission" date="2024-10" db="EMBL/GenBank/DDBJ databases">
        <authorList>
            <person name="Ryan C."/>
        </authorList>
    </citation>
    <scope>NUCLEOTIDE SEQUENCE [LARGE SCALE GENOMIC DNA]</scope>
</reference>
<evidence type="ECO:0000313" key="9">
    <source>
        <dbReference type="Proteomes" id="UP001497457"/>
    </source>
</evidence>
<dbReference type="InterPro" id="IPR051708">
    <property type="entry name" value="Plant_Aspart_Prot_A1"/>
</dbReference>
<proteinExistence type="inferred from homology"/>
<feature type="chain" id="PRO_5044837141" description="Peptidase A1 domain-containing protein" evidence="6">
    <location>
        <begin position="25"/>
        <end position="448"/>
    </location>
</feature>
<evidence type="ECO:0000313" key="8">
    <source>
        <dbReference type="EMBL" id="CAL4949358.1"/>
    </source>
</evidence>
<keyword evidence="2 5" id="KW-0645">Protease</keyword>
<keyword evidence="3 5" id="KW-0378">Hydrolase</keyword>
<evidence type="ECO:0000256" key="5">
    <source>
        <dbReference type="RuleBase" id="RU000454"/>
    </source>
</evidence>
<dbReference type="InterPro" id="IPR001969">
    <property type="entry name" value="Aspartic_peptidase_AS"/>
</dbReference>
<evidence type="ECO:0000256" key="1">
    <source>
        <dbReference type="ARBA" id="ARBA00007447"/>
    </source>
</evidence>
<dbReference type="PANTHER" id="PTHR47967">
    <property type="entry name" value="OS07G0603500 PROTEIN-RELATED"/>
    <property type="match status" value="1"/>
</dbReference>
<dbReference type="PANTHER" id="PTHR47967:SF60">
    <property type="entry name" value="PROTEIN ASPARTIC PROTEASE IN GUARD CELL 1-LIKE"/>
    <property type="match status" value="1"/>
</dbReference>
<feature type="domain" description="Peptidase A1" evidence="7">
    <location>
        <begin position="109"/>
        <end position="445"/>
    </location>
</feature>
<dbReference type="InterPro" id="IPR032799">
    <property type="entry name" value="TAXi_C"/>
</dbReference>
<keyword evidence="5" id="KW-0064">Aspartyl protease</keyword>
<comment type="similarity">
    <text evidence="1 5">Belongs to the peptidase A1 family.</text>
</comment>
<gene>
    <name evidence="8" type="ORF">URODEC1_LOCUS37932</name>
</gene>